<dbReference type="EMBL" id="KI545944">
    <property type="protein sequence ID" value="EST49598.1"/>
    <property type="molecule type" value="Genomic_DNA"/>
</dbReference>
<organism evidence="1">
    <name type="scientific">Spironucleus salmonicida</name>
    <dbReference type="NCBI Taxonomy" id="348837"/>
    <lineage>
        <taxon>Eukaryota</taxon>
        <taxon>Metamonada</taxon>
        <taxon>Diplomonadida</taxon>
        <taxon>Hexamitidae</taxon>
        <taxon>Hexamitinae</taxon>
        <taxon>Spironucleus</taxon>
    </lineage>
</organism>
<reference evidence="2" key="2">
    <citation type="submission" date="2020-12" db="EMBL/GenBank/DDBJ databases">
        <title>New Spironucleus salmonicida genome in near-complete chromosomes.</title>
        <authorList>
            <person name="Xu F."/>
            <person name="Kurt Z."/>
            <person name="Jimenez-Gonzalez A."/>
            <person name="Astvaldsson A."/>
            <person name="Andersson J.O."/>
            <person name="Svard S.G."/>
        </authorList>
    </citation>
    <scope>NUCLEOTIDE SEQUENCE</scope>
    <source>
        <strain evidence="2">ATCC 50377</strain>
    </source>
</reference>
<proteinExistence type="predicted"/>
<name>V6LZ90_9EUKA</name>
<dbReference type="VEuPathDB" id="GiardiaDB:SS50377_27184"/>
<dbReference type="AlphaFoldDB" id="V6LZ90"/>
<gene>
    <name evidence="1" type="ORF">SS50377_10041</name>
    <name evidence="2" type="ORF">SS50377_27184</name>
</gene>
<sequence>MSLFSCCKKKTRPMSMVFCPSAPEFAGRISVVSDDGKDVLMRHFEYEENTDDFDTFKVPCEADKLLQKVPEKVESRSSVLDDK</sequence>
<keyword evidence="3" id="KW-1185">Reference proteome</keyword>
<evidence type="ECO:0000313" key="3">
    <source>
        <dbReference type="Proteomes" id="UP000018208"/>
    </source>
</evidence>
<protein>
    <submittedName>
        <fullName evidence="1">Uncharacterized protein</fullName>
    </submittedName>
</protein>
<evidence type="ECO:0000313" key="2">
    <source>
        <dbReference type="EMBL" id="KAH0570891.1"/>
    </source>
</evidence>
<dbReference type="EMBL" id="AUWU02000007">
    <property type="protein sequence ID" value="KAH0570891.1"/>
    <property type="molecule type" value="Genomic_DNA"/>
</dbReference>
<accession>V6LZ90</accession>
<reference evidence="1 2" key="1">
    <citation type="journal article" date="2014" name="PLoS Genet.">
        <title>The Genome of Spironucleus salmonicida Highlights a Fish Pathogen Adapted to Fluctuating Environments.</title>
        <authorList>
            <person name="Xu F."/>
            <person name="Jerlstrom-Hultqvist J."/>
            <person name="Einarsson E."/>
            <person name="Astvaldsson A."/>
            <person name="Svard S.G."/>
            <person name="Andersson J.O."/>
        </authorList>
    </citation>
    <scope>NUCLEOTIDE SEQUENCE</scope>
    <source>
        <strain evidence="2">ATCC 50377</strain>
    </source>
</reference>
<dbReference type="Proteomes" id="UP000018208">
    <property type="component" value="Unassembled WGS sequence"/>
</dbReference>
<evidence type="ECO:0000313" key="1">
    <source>
        <dbReference type="EMBL" id="EST49598.1"/>
    </source>
</evidence>